<name>A0A940Y5I0_9BURK</name>
<evidence type="ECO:0000313" key="2">
    <source>
        <dbReference type="EMBL" id="MBQ0930172.1"/>
    </source>
</evidence>
<proteinExistence type="predicted"/>
<gene>
    <name evidence="2" type="ORF">KAK03_06690</name>
</gene>
<feature type="signal peptide" evidence="1">
    <location>
        <begin position="1"/>
        <end position="21"/>
    </location>
</feature>
<dbReference type="AlphaFoldDB" id="A0A940Y5I0"/>
<dbReference type="PROSITE" id="PS51257">
    <property type="entry name" value="PROKAR_LIPOPROTEIN"/>
    <property type="match status" value="1"/>
</dbReference>
<evidence type="ECO:0000313" key="3">
    <source>
        <dbReference type="Proteomes" id="UP000676246"/>
    </source>
</evidence>
<dbReference type="Proteomes" id="UP000676246">
    <property type="component" value="Unassembled WGS sequence"/>
</dbReference>
<dbReference type="EMBL" id="JAGQDD010000003">
    <property type="protein sequence ID" value="MBQ0930172.1"/>
    <property type="molecule type" value="Genomic_DNA"/>
</dbReference>
<comment type="caution">
    <text evidence="2">The sequence shown here is derived from an EMBL/GenBank/DDBJ whole genome shotgun (WGS) entry which is preliminary data.</text>
</comment>
<sequence length="154" mass="15372">MTRPLTLALTMAALLSLTACGGGDSTAAADGVAADCDTKAYVAGAVVAPTLDDLKAYAGTFNGDEGSYDGGGTFTKSGTAKLVIGADGAITYKDAKQTVTSICMDKTAGPVGKLVYFIVGKGHLDVADKPAMGLGQAWGVSPVDGTTIFTNGLK</sequence>
<evidence type="ECO:0008006" key="4">
    <source>
        <dbReference type="Google" id="ProtNLM"/>
    </source>
</evidence>
<keyword evidence="3" id="KW-1185">Reference proteome</keyword>
<reference evidence="2 3" key="1">
    <citation type="submission" date="2021-04" db="EMBL/GenBank/DDBJ databases">
        <title>The genome sequence of Ideonella sp. 3Y2.</title>
        <authorList>
            <person name="Liu Y."/>
        </authorList>
    </citation>
    <scope>NUCLEOTIDE SEQUENCE [LARGE SCALE GENOMIC DNA]</scope>
    <source>
        <strain evidence="2 3">3Y2</strain>
    </source>
</reference>
<keyword evidence="1" id="KW-0732">Signal</keyword>
<evidence type="ECO:0000256" key="1">
    <source>
        <dbReference type="SAM" id="SignalP"/>
    </source>
</evidence>
<dbReference type="RefSeq" id="WP_210852662.1">
    <property type="nucleotide sequence ID" value="NZ_JAGQDD010000003.1"/>
</dbReference>
<protein>
    <recommendedName>
        <fullName evidence="4">Lipoprotein</fullName>
    </recommendedName>
</protein>
<accession>A0A940Y5I0</accession>
<feature type="chain" id="PRO_5037023040" description="Lipoprotein" evidence="1">
    <location>
        <begin position="22"/>
        <end position="154"/>
    </location>
</feature>
<organism evidence="2 3">
    <name type="scientific">Ideonella alba</name>
    <dbReference type="NCBI Taxonomy" id="2824118"/>
    <lineage>
        <taxon>Bacteria</taxon>
        <taxon>Pseudomonadati</taxon>
        <taxon>Pseudomonadota</taxon>
        <taxon>Betaproteobacteria</taxon>
        <taxon>Burkholderiales</taxon>
        <taxon>Sphaerotilaceae</taxon>
        <taxon>Ideonella</taxon>
    </lineage>
</organism>